<sequence length="86" mass="9487">MNRLANPLAPRGLALPEKTRQIKLWVRRACGLDDDVVVSVTELACRKNGCPDIETVIGIMRPGEKIETIRVKKAIADVTSHDLPRG</sequence>
<evidence type="ECO:0008006" key="3">
    <source>
        <dbReference type="Google" id="ProtNLM"/>
    </source>
</evidence>
<keyword evidence="2" id="KW-1185">Reference proteome</keyword>
<evidence type="ECO:0000313" key="1">
    <source>
        <dbReference type="EMBL" id="SDJ74048.1"/>
    </source>
</evidence>
<protein>
    <recommendedName>
        <fullName evidence="3">Nitrate reductase</fullName>
    </recommendedName>
</protein>
<dbReference type="AlphaFoldDB" id="A0A1G8W6Y8"/>
<dbReference type="Proteomes" id="UP000198894">
    <property type="component" value="Unassembled WGS sequence"/>
</dbReference>
<dbReference type="RefSeq" id="WP_091594877.1">
    <property type="nucleotide sequence ID" value="NZ_FNEE01000008.1"/>
</dbReference>
<organism evidence="1 2">
    <name type="scientific">Mesorhizobium muleiense</name>
    <dbReference type="NCBI Taxonomy" id="1004279"/>
    <lineage>
        <taxon>Bacteria</taxon>
        <taxon>Pseudomonadati</taxon>
        <taxon>Pseudomonadota</taxon>
        <taxon>Alphaproteobacteria</taxon>
        <taxon>Hyphomicrobiales</taxon>
        <taxon>Phyllobacteriaceae</taxon>
        <taxon>Mesorhizobium</taxon>
    </lineage>
</organism>
<dbReference type="EMBL" id="FNEE01000008">
    <property type="protein sequence ID" value="SDJ74048.1"/>
    <property type="molecule type" value="Genomic_DNA"/>
</dbReference>
<reference evidence="2" key="1">
    <citation type="submission" date="2016-10" db="EMBL/GenBank/DDBJ databases">
        <authorList>
            <person name="Varghese N."/>
            <person name="Submissions S."/>
        </authorList>
    </citation>
    <scope>NUCLEOTIDE SEQUENCE [LARGE SCALE GENOMIC DNA]</scope>
    <source>
        <strain evidence="2">CGMCC 1.11022</strain>
    </source>
</reference>
<name>A0A1G8W6Y8_9HYPH</name>
<proteinExistence type="predicted"/>
<evidence type="ECO:0000313" key="2">
    <source>
        <dbReference type="Proteomes" id="UP000198894"/>
    </source>
</evidence>
<gene>
    <name evidence="1" type="ORF">SAMN05428953_108216</name>
</gene>
<accession>A0A1G8W6Y8</accession>